<protein>
    <submittedName>
        <fullName evidence="3">Uncharacterized protein</fullName>
    </submittedName>
</protein>
<evidence type="ECO:0000313" key="3">
    <source>
        <dbReference type="WBParaSite" id="Gr19_v10_g8588.t1"/>
    </source>
</evidence>
<feature type="coiled-coil region" evidence="1">
    <location>
        <begin position="281"/>
        <end position="440"/>
    </location>
</feature>
<organism evidence="2 3">
    <name type="scientific">Globodera rostochiensis</name>
    <name type="common">Golden nematode worm</name>
    <name type="synonym">Heterodera rostochiensis</name>
    <dbReference type="NCBI Taxonomy" id="31243"/>
    <lineage>
        <taxon>Eukaryota</taxon>
        <taxon>Metazoa</taxon>
        <taxon>Ecdysozoa</taxon>
        <taxon>Nematoda</taxon>
        <taxon>Chromadorea</taxon>
        <taxon>Rhabditida</taxon>
        <taxon>Tylenchina</taxon>
        <taxon>Tylenchomorpha</taxon>
        <taxon>Tylenchoidea</taxon>
        <taxon>Heteroderidae</taxon>
        <taxon>Heteroderinae</taxon>
        <taxon>Globodera</taxon>
    </lineage>
</organism>
<accession>A0A914IB63</accession>
<dbReference type="AlphaFoldDB" id="A0A914IB63"/>
<name>A0A914IB63_GLORO</name>
<keyword evidence="1" id="KW-0175">Coiled coil</keyword>
<dbReference type="Proteomes" id="UP000887572">
    <property type="component" value="Unplaced"/>
</dbReference>
<evidence type="ECO:0000313" key="2">
    <source>
        <dbReference type="Proteomes" id="UP000887572"/>
    </source>
</evidence>
<reference evidence="3" key="1">
    <citation type="submission" date="2022-11" db="UniProtKB">
        <authorList>
            <consortium name="WormBaseParasite"/>
        </authorList>
    </citation>
    <scope>IDENTIFICATION</scope>
</reference>
<proteinExistence type="predicted"/>
<evidence type="ECO:0000256" key="1">
    <source>
        <dbReference type="SAM" id="Coils"/>
    </source>
</evidence>
<dbReference type="WBParaSite" id="Gr19_v10_g8588.t1">
    <property type="protein sequence ID" value="Gr19_v10_g8588.t1"/>
    <property type="gene ID" value="Gr19_v10_g8588"/>
</dbReference>
<keyword evidence="2" id="KW-1185">Reference proteome</keyword>
<sequence length="580" mass="67068">MDESNIAALLAFYNLLAAKIGLEDCKSLKDVRNLLPILANYMKVGVPNFVVNPNFGFRNAIALIALELDEEFQSQLNAEAAESGDVFEATKIHMAMIYTFRLLQTEAFSTICEQLEDKHQRRFAHVIECLDDRHRWSLVPWPKLLSNDSSQQLRTEDSDEDKENGMEVQRLQRKPSNFAHTPKPCPARKLLLFPCGNSPIHKVVTSPRGHEVVRIHALEREVKSLREIRDLFGREKDKAEELCLKREQENNNLLKTNELLKSRLNRVLPFADQHPFLEGNLTSAQEQIGNLARSLKEAQTTGANAQERVFTLQFELDELEIKHGELQEKHDRVVRKAEDESKKAHQELLKLEEQNAQQKSKILELRTRLKDQESNSNRQYDQKVEEIALLQNELQELKFQNEAKPAGQGNSLFAEVIDGKDRLEMQLASLYKQNGILRRNLESEKEKVAEYARLFESSNSKVLSGPTSDVLLALKSDQEEWLCEKQTLVERLHAVEESERGHARQWAKECPADYQIFQENLHTMHMHAKQKSEKRLLKLELRENELLHALAYERQRAVSVPQLEQRIAYLERKLSHDCKL</sequence>